<dbReference type="OrthoDB" id="163483at2157"/>
<proteinExistence type="predicted"/>
<accession>A0A6B0T4Z5</accession>
<evidence type="ECO:0008006" key="5">
    <source>
        <dbReference type="Google" id="ProtNLM"/>
    </source>
</evidence>
<evidence type="ECO:0000313" key="4">
    <source>
        <dbReference type="Proteomes" id="UP000466535"/>
    </source>
</evidence>
<feature type="compositionally biased region" description="Low complexity" evidence="1">
    <location>
        <begin position="13"/>
        <end position="24"/>
    </location>
</feature>
<name>A0A6B0T4Z5_9EURY</name>
<evidence type="ECO:0000256" key="2">
    <source>
        <dbReference type="SAM" id="Phobius"/>
    </source>
</evidence>
<feature type="compositionally biased region" description="Acidic residues" evidence="1">
    <location>
        <begin position="1"/>
        <end position="12"/>
    </location>
</feature>
<keyword evidence="2" id="KW-1133">Transmembrane helix</keyword>
<dbReference type="EMBL" id="WUUT01000001">
    <property type="protein sequence ID" value="MXR50291.1"/>
    <property type="molecule type" value="Genomic_DNA"/>
</dbReference>
<keyword evidence="4" id="KW-1185">Reference proteome</keyword>
<organism evidence="3 4">
    <name type="scientific">Halovenus carboxidivorans</name>
    <dbReference type="NCBI Taxonomy" id="2692199"/>
    <lineage>
        <taxon>Archaea</taxon>
        <taxon>Methanobacteriati</taxon>
        <taxon>Methanobacteriota</taxon>
        <taxon>Stenosarchaea group</taxon>
        <taxon>Halobacteria</taxon>
        <taxon>Halobacteriales</taxon>
        <taxon>Haloarculaceae</taxon>
        <taxon>Halovenus</taxon>
    </lineage>
</organism>
<sequence length="269" mass="28151">MTDQAVETETEAPPETPGEGSSSENTLGVLSRVFGRFAADPTLLAPFVVVGFVIALIDELRRRDPLPARSTAGPPGEFEISVDLFPVPSGIQQTSRTLGGLIDLQPRLLVYGIGLELLGIVAVSLAGYLTIARVLDADLSATGAGTYLLYAFLTVGWTWPFVSLQVDFTGGALLLGIPLLVLWFYVTVRLFVVPAALVDGDGVLAAVRRSNRAIRGFGWTTVGVVVVLGLAVWASGLLPVGGTVVSFGVGASLHAVTVGVVYDLRTTSA</sequence>
<evidence type="ECO:0000313" key="3">
    <source>
        <dbReference type="EMBL" id="MXR50291.1"/>
    </source>
</evidence>
<reference evidence="3 4" key="1">
    <citation type="submission" date="2019-12" db="EMBL/GenBank/DDBJ databases">
        <title>Isolation and characterization of three novel carbon monoxide-oxidizing members of Halobacteria from salione crusts and soils.</title>
        <authorList>
            <person name="Myers M.R."/>
            <person name="King G.M."/>
        </authorList>
    </citation>
    <scope>NUCLEOTIDE SEQUENCE [LARGE SCALE GENOMIC DNA]</scope>
    <source>
        <strain evidence="3 4">WSH3</strain>
    </source>
</reference>
<keyword evidence="2" id="KW-0472">Membrane</keyword>
<dbReference type="AlphaFoldDB" id="A0A6B0T4Z5"/>
<feature type="transmembrane region" description="Helical" evidence="2">
    <location>
        <begin position="244"/>
        <end position="264"/>
    </location>
</feature>
<dbReference type="RefSeq" id="WP_159762437.1">
    <property type="nucleotide sequence ID" value="NZ_WUUT01000001.1"/>
</dbReference>
<protein>
    <recommendedName>
        <fullName evidence="5">Glycerophosphoryl diester phosphodiesterase membrane domain-containing protein</fullName>
    </recommendedName>
</protein>
<feature type="transmembrane region" description="Helical" evidence="2">
    <location>
        <begin position="108"/>
        <end position="135"/>
    </location>
</feature>
<dbReference type="Proteomes" id="UP000466535">
    <property type="component" value="Unassembled WGS sequence"/>
</dbReference>
<feature type="transmembrane region" description="Helical" evidence="2">
    <location>
        <begin position="147"/>
        <end position="166"/>
    </location>
</feature>
<comment type="caution">
    <text evidence="3">The sequence shown here is derived from an EMBL/GenBank/DDBJ whole genome shotgun (WGS) entry which is preliminary data.</text>
</comment>
<feature type="transmembrane region" description="Helical" evidence="2">
    <location>
        <begin position="217"/>
        <end position="238"/>
    </location>
</feature>
<feature type="region of interest" description="Disordered" evidence="1">
    <location>
        <begin position="1"/>
        <end position="25"/>
    </location>
</feature>
<feature type="transmembrane region" description="Helical" evidence="2">
    <location>
        <begin position="172"/>
        <end position="197"/>
    </location>
</feature>
<gene>
    <name evidence="3" type="ORF">GRX03_01530</name>
</gene>
<evidence type="ECO:0000256" key="1">
    <source>
        <dbReference type="SAM" id="MobiDB-lite"/>
    </source>
</evidence>
<feature type="transmembrane region" description="Helical" evidence="2">
    <location>
        <begin position="37"/>
        <end position="57"/>
    </location>
</feature>
<keyword evidence="2" id="KW-0812">Transmembrane</keyword>